<dbReference type="OrthoDB" id="21474at2759"/>
<dbReference type="GO" id="GO:0005730">
    <property type="term" value="C:nucleolus"/>
    <property type="evidence" value="ECO:0007669"/>
    <property type="project" value="TreeGrafter"/>
</dbReference>
<evidence type="ECO:0000259" key="9">
    <source>
        <dbReference type="Pfam" id="PF08790"/>
    </source>
</evidence>
<dbReference type="Proteomes" id="UP001165082">
    <property type="component" value="Unassembled WGS sequence"/>
</dbReference>
<comment type="subcellular location">
    <subcellularLocation>
        <location evidence="1">Nucleus</location>
    </subcellularLocation>
</comment>
<dbReference type="Pfam" id="PF08790">
    <property type="entry name" value="zf-LYAR"/>
    <property type="match status" value="1"/>
</dbReference>
<accession>A0A9W7L4Y6</accession>
<keyword evidence="4 7" id="KW-0863">Zinc-finger</keyword>
<dbReference type="FunFam" id="3.30.1490.490:FF:000001">
    <property type="entry name" value="cell growth-regulating nucleolar protein-like"/>
    <property type="match status" value="1"/>
</dbReference>
<sequence length="280" mass="32001">MVFFVCEGCNESIKKPQVDKHAARCSSCYAVTCVDCNVTFHGDDYRAHTSCISEAERYERTVYRGVRKGEKGKGGKQTPQEAWNAIVEEARERKAEADGSIRDYLCQLCDCENVPRKEKQFKNFTSNSLRLRGREREVGMMWDFLSKLRAEKNEVREAEKKKEAEEEEKKKAMVKKEIEEKEAKEKEEREKNKRKAPSDSTAVAPPDSSSAAVKVIKKILKSSPSNSLKLKSLRAQSHAKLVKKDIYKGEDDDSFKKYLKKIVKGSDKFKLDAKLVTLND</sequence>
<evidence type="ECO:0000256" key="4">
    <source>
        <dbReference type="ARBA" id="ARBA00022771"/>
    </source>
</evidence>
<dbReference type="InterPro" id="IPR036236">
    <property type="entry name" value="Znf_C2H2_sf"/>
</dbReference>
<feature type="compositionally biased region" description="Basic and acidic residues" evidence="8">
    <location>
        <begin position="153"/>
        <end position="191"/>
    </location>
</feature>
<dbReference type="Gene3D" id="3.30.1490.490">
    <property type="match status" value="1"/>
</dbReference>
<dbReference type="EMBL" id="BRXZ01008668">
    <property type="protein sequence ID" value="GMI29388.1"/>
    <property type="molecule type" value="Genomic_DNA"/>
</dbReference>
<dbReference type="Pfam" id="PF25879">
    <property type="entry name" value="WHD_LYAR"/>
    <property type="match status" value="1"/>
</dbReference>
<evidence type="ECO:0000313" key="11">
    <source>
        <dbReference type="EMBL" id="GMI29388.1"/>
    </source>
</evidence>
<dbReference type="InterPro" id="IPR039999">
    <property type="entry name" value="LYAR"/>
</dbReference>
<dbReference type="GO" id="GO:0003677">
    <property type="term" value="F:DNA binding"/>
    <property type="evidence" value="ECO:0007669"/>
    <property type="project" value="InterPro"/>
</dbReference>
<evidence type="ECO:0008006" key="13">
    <source>
        <dbReference type="Google" id="ProtNLM"/>
    </source>
</evidence>
<dbReference type="InterPro" id="IPR058719">
    <property type="entry name" value="WHD_LYAR"/>
</dbReference>
<dbReference type="InterPro" id="IPR014898">
    <property type="entry name" value="Znf_C2H2_LYAR"/>
</dbReference>
<reference evidence="11" key="1">
    <citation type="submission" date="2022-07" db="EMBL/GenBank/DDBJ databases">
        <title>Genome analysis of Parmales, a sister group of diatoms, reveals the evolutionary specialization of diatoms from phago-mixotrophs to photoautotrophs.</title>
        <authorList>
            <person name="Ban H."/>
            <person name="Sato S."/>
            <person name="Yoshikawa S."/>
            <person name="Kazumasa Y."/>
            <person name="Nakamura Y."/>
            <person name="Ichinomiya M."/>
            <person name="Saitoh K."/>
            <person name="Sato N."/>
            <person name="Blanc-Mathieu R."/>
            <person name="Endo H."/>
            <person name="Kuwata A."/>
            <person name="Ogata H."/>
        </authorList>
    </citation>
    <scope>NUCLEOTIDE SEQUENCE</scope>
</reference>
<organism evidence="11 12">
    <name type="scientific">Triparma retinervis</name>
    <dbReference type="NCBI Taxonomy" id="2557542"/>
    <lineage>
        <taxon>Eukaryota</taxon>
        <taxon>Sar</taxon>
        <taxon>Stramenopiles</taxon>
        <taxon>Ochrophyta</taxon>
        <taxon>Bolidophyceae</taxon>
        <taxon>Parmales</taxon>
        <taxon>Triparmaceae</taxon>
        <taxon>Triparma</taxon>
    </lineage>
</organism>
<dbReference type="GO" id="GO:0008270">
    <property type="term" value="F:zinc ion binding"/>
    <property type="evidence" value="ECO:0007669"/>
    <property type="project" value="UniProtKB-KW"/>
</dbReference>
<comment type="caution">
    <text evidence="11">The sequence shown here is derived from an EMBL/GenBank/DDBJ whole genome shotgun (WGS) entry which is preliminary data.</text>
</comment>
<proteinExistence type="predicted"/>
<protein>
    <recommendedName>
        <fullName evidence="13">Zinc finger C2H2 LYAR-type domain-containing protein</fullName>
    </recommendedName>
</protein>
<dbReference type="AlphaFoldDB" id="A0A9W7L4Y6"/>
<keyword evidence="12" id="KW-1185">Reference proteome</keyword>
<keyword evidence="5" id="KW-0862">Zinc</keyword>
<name>A0A9W7L4Y6_9STRA</name>
<evidence type="ECO:0000256" key="7">
    <source>
        <dbReference type="PROSITE-ProRule" id="PRU01145"/>
    </source>
</evidence>
<keyword evidence="2" id="KW-0479">Metal-binding</keyword>
<evidence type="ECO:0000256" key="3">
    <source>
        <dbReference type="ARBA" id="ARBA00022737"/>
    </source>
</evidence>
<feature type="domain" description="Zinc finger C2H2 LYAR-type" evidence="9">
    <location>
        <begin position="31"/>
        <end position="58"/>
    </location>
</feature>
<feature type="domain" description="Cell growth-regulating nucleolar protein-like winged helix" evidence="10">
    <location>
        <begin position="214"/>
        <end position="278"/>
    </location>
</feature>
<gene>
    <name evidence="11" type="ORF">TrRE_jg932</name>
</gene>
<feature type="compositionally biased region" description="Low complexity" evidence="8">
    <location>
        <begin position="198"/>
        <end position="211"/>
    </location>
</feature>
<dbReference type="PANTHER" id="PTHR13100:SF10">
    <property type="entry name" value="CELL GROWTH-REGULATING NUCLEOLAR PROTEIN"/>
    <property type="match status" value="1"/>
</dbReference>
<evidence type="ECO:0000256" key="8">
    <source>
        <dbReference type="SAM" id="MobiDB-lite"/>
    </source>
</evidence>
<dbReference type="SUPFAM" id="SSF57667">
    <property type="entry name" value="beta-beta-alpha zinc fingers"/>
    <property type="match status" value="2"/>
</dbReference>
<keyword evidence="6" id="KW-0539">Nucleus</keyword>
<dbReference type="PANTHER" id="PTHR13100">
    <property type="entry name" value="CELL GROWTH-REGULATING NUCLEOLAR PROTEIN LYAR"/>
    <property type="match status" value="1"/>
</dbReference>
<dbReference type="PROSITE" id="PS51804">
    <property type="entry name" value="ZF_C2HC_LYAR"/>
    <property type="match status" value="2"/>
</dbReference>
<evidence type="ECO:0000259" key="10">
    <source>
        <dbReference type="Pfam" id="PF25879"/>
    </source>
</evidence>
<keyword evidence="3" id="KW-0677">Repeat</keyword>
<evidence type="ECO:0000256" key="1">
    <source>
        <dbReference type="ARBA" id="ARBA00004123"/>
    </source>
</evidence>
<dbReference type="GO" id="GO:0000122">
    <property type="term" value="P:negative regulation of transcription by RNA polymerase II"/>
    <property type="evidence" value="ECO:0007669"/>
    <property type="project" value="TreeGrafter"/>
</dbReference>
<evidence type="ECO:0000256" key="6">
    <source>
        <dbReference type="ARBA" id="ARBA00023242"/>
    </source>
</evidence>
<evidence type="ECO:0000313" key="12">
    <source>
        <dbReference type="Proteomes" id="UP001165082"/>
    </source>
</evidence>
<dbReference type="GO" id="GO:0006364">
    <property type="term" value="P:rRNA processing"/>
    <property type="evidence" value="ECO:0007669"/>
    <property type="project" value="TreeGrafter"/>
</dbReference>
<evidence type="ECO:0000256" key="5">
    <source>
        <dbReference type="ARBA" id="ARBA00022833"/>
    </source>
</evidence>
<feature type="region of interest" description="Disordered" evidence="8">
    <location>
        <begin position="153"/>
        <end position="211"/>
    </location>
</feature>
<evidence type="ECO:0000256" key="2">
    <source>
        <dbReference type="ARBA" id="ARBA00022723"/>
    </source>
</evidence>